<feature type="transmembrane region" description="Helical" evidence="7">
    <location>
        <begin position="145"/>
        <end position="166"/>
    </location>
</feature>
<dbReference type="Pfam" id="PF01790">
    <property type="entry name" value="LGT"/>
    <property type="match status" value="1"/>
</dbReference>
<evidence type="ECO:0000256" key="6">
    <source>
        <dbReference type="ARBA" id="ARBA00023136"/>
    </source>
</evidence>
<dbReference type="PANTHER" id="PTHR30589">
    <property type="entry name" value="PROLIPOPROTEIN DIACYLGLYCERYL TRANSFERASE"/>
    <property type="match status" value="1"/>
</dbReference>
<dbReference type="EMBL" id="JADQDF010000001">
    <property type="protein sequence ID" value="MBW0126534.1"/>
    <property type="molecule type" value="Genomic_DNA"/>
</dbReference>
<dbReference type="PANTHER" id="PTHR30589:SF0">
    <property type="entry name" value="PHOSPHATIDYLGLYCEROL--PROLIPOPROTEIN DIACYLGLYCERYL TRANSFERASE"/>
    <property type="match status" value="1"/>
</dbReference>
<dbReference type="Proteomes" id="UP000694300">
    <property type="component" value="Unassembled WGS sequence"/>
</dbReference>
<keyword evidence="3 8" id="KW-0808">Transferase</keyword>
<feature type="transmembrane region" description="Helical" evidence="7">
    <location>
        <begin position="246"/>
        <end position="265"/>
    </location>
</feature>
<evidence type="ECO:0000256" key="2">
    <source>
        <dbReference type="ARBA" id="ARBA00022475"/>
    </source>
</evidence>
<feature type="transmembrane region" description="Helical" evidence="7">
    <location>
        <begin position="286"/>
        <end position="310"/>
    </location>
</feature>
<comment type="caution">
    <text evidence="8">The sequence shown here is derived from an EMBL/GenBank/DDBJ whole genome shotgun (WGS) entry which is preliminary data.</text>
</comment>
<proteinExistence type="inferred from homology"/>
<keyword evidence="6 7" id="KW-0472">Membrane</keyword>
<evidence type="ECO:0000313" key="9">
    <source>
        <dbReference type="Proteomes" id="UP000694300"/>
    </source>
</evidence>
<evidence type="ECO:0000256" key="5">
    <source>
        <dbReference type="ARBA" id="ARBA00022989"/>
    </source>
</evidence>
<keyword evidence="9" id="KW-1185">Reference proteome</keyword>
<evidence type="ECO:0000256" key="1">
    <source>
        <dbReference type="ARBA" id="ARBA00007150"/>
    </source>
</evidence>
<gene>
    <name evidence="8" type="ORF">I4I82_02345</name>
</gene>
<feature type="transmembrane region" description="Helical" evidence="7">
    <location>
        <begin position="172"/>
        <end position="194"/>
    </location>
</feature>
<feature type="transmembrane region" description="Helical" evidence="7">
    <location>
        <begin position="348"/>
        <end position="368"/>
    </location>
</feature>
<feature type="transmembrane region" description="Helical" evidence="7">
    <location>
        <begin position="206"/>
        <end position="226"/>
    </location>
</feature>
<sequence length="369" mass="38149">MAREGAVPTAEAVTAGGCAEKLADDLGGDQVGLSATYWLESDEHVRTPSEPVTVRFVGRRVGATGQDPRDRFDRTERVEGLPPGSGRVSITTKVVGVNAGQWQVAAAPVAGITGCPDGRPGPPVRRVTTRTRPAPLLHGPGVRQAAWPALVLLGVLVALVTQALLLQRSVGAWGGAMTVSVVAVVAGYLAAKFWYLALHRQGLRRFVVAGTCIQGFLLGGFGTLAVGSLLTGAPVGLLLDATAPGVFLAMAIGRPGCFLGGCCVGRPTSSRWGLWSSDRRIGVRRIPVQLLEAAIAIAIGIGALALFLAGPLPLPGALFFGAVAAYTVGRQLLFPLRRESRRTSTGRLLTLAAAGLVVVTAVLASVLVP</sequence>
<evidence type="ECO:0000313" key="8">
    <source>
        <dbReference type="EMBL" id="MBW0126534.1"/>
    </source>
</evidence>
<organism evidence="8 9">
    <name type="scientific">Pseudonocardia oceani</name>
    <dbReference type="NCBI Taxonomy" id="2792013"/>
    <lineage>
        <taxon>Bacteria</taxon>
        <taxon>Bacillati</taxon>
        <taxon>Actinomycetota</taxon>
        <taxon>Actinomycetes</taxon>
        <taxon>Pseudonocardiales</taxon>
        <taxon>Pseudonocardiaceae</taxon>
        <taxon>Pseudonocardia</taxon>
    </lineage>
</organism>
<keyword evidence="2" id="KW-1003">Cell membrane</keyword>
<comment type="similarity">
    <text evidence="1">Belongs to the Lgt family.</text>
</comment>
<reference evidence="8 9" key="1">
    <citation type="submission" date="2020-11" db="EMBL/GenBank/DDBJ databases">
        <title>Pseudonocardia abyssalis sp. nov. and Pseudonocardia oceani sp. nov., description and phylogenomic analysis of two novel actinomycetes isolated from the deep Southern Ocean.</title>
        <authorList>
            <person name="Parra J."/>
        </authorList>
    </citation>
    <scope>NUCLEOTIDE SEQUENCE [LARGE SCALE GENOMIC DNA]</scope>
    <source>
        <strain evidence="9">KRD185</strain>
    </source>
</reference>
<accession>A0ABS6U2Q7</accession>
<name>A0ABS6U2Q7_9PSEU</name>
<keyword evidence="5 7" id="KW-1133">Transmembrane helix</keyword>
<feature type="transmembrane region" description="Helical" evidence="7">
    <location>
        <begin position="316"/>
        <end position="336"/>
    </location>
</feature>
<evidence type="ECO:0000256" key="3">
    <source>
        <dbReference type="ARBA" id="ARBA00022679"/>
    </source>
</evidence>
<dbReference type="GO" id="GO:0016740">
    <property type="term" value="F:transferase activity"/>
    <property type="evidence" value="ECO:0007669"/>
    <property type="project" value="UniProtKB-KW"/>
</dbReference>
<keyword evidence="4 7" id="KW-0812">Transmembrane</keyword>
<dbReference type="InterPro" id="IPR001640">
    <property type="entry name" value="Lgt"/>
</dbReference>
<evidence type="ECO:0000256" key="4">
    <source>
        <dbReference type="ARBA" id="ARBA00022692"/>
    </source>
</evidence>
<evidence type="ECO:0000256" key="7">
    <source>
        <dbReference type="SAM" id="Phobius"/>
    </source>
</evidence>
<protein>
    <submittedName>
        <fullName evidence="8">Prolipoprotein diacylglyceryl transferase</fullName>
    </submittedName>
</protein>